<gene>
    <name evidence="1" type="ORF">DEW08_19355</name>
</gene>
<dbReference type="OrthoDB" id="7305508at2"/>
<dbReference type="KEGG" id="azz:DEW08_19355"/>
<evidence type="ECO:0008006" key="3">
    <source>
        <dbReference type="Google" id="ProtNLM"/>
    </source>
</evidence>
<dbReference type="Proteomes" id="UP000245629">
    <property type="component" value="Chromosome 3"/>
</dbReference>
<proteinExistence type="predicted"/>
<dbReference type="RefSeq" id="WP_109330348.1">
    <property type="nucleotide sequence ID" value="NZ_CP029354.1"/>
</dbReference>
<name>A0A2S2CVE3_9PROT</name>
<reference evidence="2" key="1">
    <citation type="submission" date="2018-05" db="EMBL/GenBank/DDBJ databases">
        <title>Azospirillum thermophila sp. nov., a novel isolated from hot spring.</title>
        <authorList>
            <person name="Zhao Z."/>
        </authorList>
    </citation>
    <scope>NUCLEOTIDE SEQUENCE [LARGE SCALE GENOMIC DNA]</scope>
    <source>
        <strain evidence="2">CFH 70021</strain>
    </source>
</reference>
<protein>
    <recommendedName>
        <fullName evidence="3">Flagellar basal body-associated protein FliL</fullName>
    </recommendedName>
</protein>
<dbReference type="EMBL" id="CP029354">
    <property type="protein sequence ID" value="AWK88257.1"/>
    <property type="molecule type" value="Genomic_DNA"/>
</dbReference>
<evidence type="ECO:0000313" key="2">
    <source>
        <dbReference type="Proteomes" id="UP000245629"/>
    </source>
</evidence>
<sequence length="158" mass="16895">MERRFWRDSALFLASAAVAAGIGYGVGRLDLGTRATPEQAAVTDKPLEGPGPFLVDIGQLMVPVLVDGRTNAFILTQITLEAGSVDQANLIRRHMIHARSALLQGLFGLAGTGFFDGPTVDPAAASRALRQSANEQLGSNIVKGVLIDRLMRQENTRL</sequence>
<organism evidence="1 2">
    <name type="scientific">Azospirillum thermophilum</name>
    <dbReference type="NCBI Taxonomy" id="2202148"/>
    <lineage>
        <taxon>Bacteria</taxon>
        <taxon>Pseudomonadati</taxon>
        <taxon>Pseudomonadota</taxon>
        <taxon>Alphaproteobacteria</taxon>
        <taxon>Rhodospirillales</taxon>
        <taxon>Azospirillaceae</taxon>
        <taxon>Azospirillum</taxon>
    </lineage>
</organism>
<evidence type="ECO:0000313" key="1">
    <source>
        <dbReference type="EMBL" id="AWK88257.1"/>
    </source>
</evidence>
<dbReference type="AlphaFoldDB" id="A0A2S2CVE3"/>
<accession>A0A2S2CVE3</accession>
<keyword evidence="2" id="KW-1185">Reference proteome</keyword>